<evidence type="ECO:0000313" key="5">
    <source>
        <dbReference type="EMBL" id="KZT52161.1"/>
    </source>
</evidence>
<evidence type="ECO:0000256" key="1">
    <source>
        <dbReference type="ARBA" id="ARBA00022801"/>
    </source>
</evidence>
<feature type="signal peptide" evidence="3">
    <location>
        <begin position="1"/>
        <end position="22"/>
    </location>
</feature>
<dbReference type="STRING" id="1353952.A0A165D6B2"/>
<evidence type="ECO:0000313" key="6">
    <source>
        <dbReference type="Proteomes" id="UP000076842"/>
    </source>
</evidence>
<dbReference type="SUPFAM" id="SSF56300">
    <property type="entry name" value="Metallo-dependent phosphatases"/>
    <property type="match status" value="1"/>
</dbReference>
<proteinExistence type="predicted"/>
<reference evidence="5 6" key="1">
    <citation type="journal article" date="2016" name="Mol. Biol. Evol.">
        <title>Comparative Genomics of Early-Diverging Mushroom-Forming Fungi Provides Insights into the Origins of Lignocellulose Decay Capabilities.</title>
        <authorList>
            <person name="Nagy L.G."/>
            <person name="Riley R."/>
            <person name="Tritt A."/>
            <person name="Adam C."/>
            <person name="Daum C."/>
            <person name="Floudas D."/>
            <person name="Sun H."/>
            <person name="Yadav J.S."/>
            <person name="Pangilinan J."/>
            <person name="Larsson K.H."/>
            <person name="Matsuura K."/>
            <person name="Barry K."/>
            <person name="Labutti K."/>
            <person name="Kuo R."/>
            <person name="Ohm R.A."/>
            <person name="Bhattacharya S.S."/>
            <person name="Shirouzu T."/>
            <person name="Yoshinaga Y."/>
            <person name="Martin F.M."/>
            <person name="Grigoriev I.V."/>
            <person name="Hibbett D.S."/>
        </authorList>
    </citation>
    <scope>NUCLEOTIDE SEQUENCE [LARGE SCALE GENOMIC DNA]</scope>
    <source>
        <strain evidence="5 6">HHB12733</strain>
    </source>
</reference>
<keyword evidence="1" id="KW-0378">Hydrolase</keyword>
<dbReference type="CDD" id="cd00842">
    <property type="entry name" value="MPP_ASMase"/>
    <property type="match status" value="1"/>
</dbReference>
<dbReference type="InterPro" id="IPR029052">
    <property type="entry name" value="Metallo-depent_PP-like"/>
</dbReference>
<dbReference type="InterPro" id="IPR041805">
    <property type="entry name" value="ASMase/PPN1_MPP"/>
</dbReference>
<keyword evidence="2" id="KW-0325">Glycoprotein</keyword>
<dbReference type="Gene3D" id="3.60.21.10">
    <property type="match status" value="1"/>
</dbReference>
<dbReference type="Proteomes" id="UP000076842">
    <property type="component" value="Unassembled WGS sequence"/>
</dbReference>
<dbReference type="PANTHER" id="PTHR10340">
    <property type="entry name" value="SPHINGOMYELIN PHOSPHODIESTERASE"/>
    <property type="match status" value="1"/>
</dbReference>
<dbReference type="InterPro" id="IPR004843">
    <property type="entry name" value="Calcineurin-like_PHP"/>
</dbReference>
<evidence type="ECO:0000256" key="3">
    <source>
        <dbReference type="SAM" id="SignalP"/>
    </source>
</evidence>
<dbReference type="AlphaFoldDB" id="A0A165D6B2"/>
<dbReference type="InParanoid" id="A0A165D6B2"/>
<gene>
    <name evidence="5" type="ORF">CALCODRAFT_487359</name>
</gene>
<dbReference type="OrthoDB" id="282973at2759"/>
<dbReference type="PANTHER" id="PTHR10340:SF27">
    <property type="entry name" value="ACL091CP"/>
    <property type="match status" value="1"/>
</dbReference>
<dbReference type="GO" id="GO:0008081">
    <property type="term" value="F:phosphoric diester hydrolase activity"/>
    <property type="evidence" value="ECO:0007669"/>
    <property type="project" value="TreeGrafter"/>
</dbReference>
<dbReference type="EMBL" id="KV424076">
    <property type="protein sequence ID" value="KZT52161.1"/>
    <property type="molecule type" value="Genomic_DNA"/>
</dbReference>
<keyword evidence="3" id="KW-0732">Signal</keyword>
<protein>
    <submittedName>
        <fullName evidence="5">Metallo-dependent phosphatase</fullName>
    </submittedName>
</protein>
<feature type="domain" description="Calcineurin-like phosphoesterase" evidence="4">
    <location>
        <begin position="241"/>
        <end position="523"/>
    </location>
</feature>
<feature type="chain" id="PRO_5007856437" evidence="3">
    <location>
        <begin position="23"/>
        <end position="690"/>
    </location>
</feature>
<name>A0A165D6B2_9BASI</name>
<organism evidence="5 6">
    <name type="scientific">Calocera cornea HHB12733</name>
    <dbReference type="NCBI Taxonomy" id="1353952"/>
    <lineage>
        <taxon>Eukaryota</taxon>
        <taxon>Fungi</taxon>
        <taxon>Dikarya</taxon>
        <taxon>Basidiomycota</taxon>
        <taxon>Agaricomycotina</taxon>
        <taxon>Dacrymycetes</taxon>
        <taxon>Dacrymycetales</taxon>
        <taxon>Dacrymycetaceae</taxon>
        <taxon>Calocera</taxon>
    </lineage>
</organism>
<dbReference type="GO" id="GO:0005615">
    <property type="term" value="C:extracellular space"/>
    <property type="evidence" value="ECO:0007669"/>
    <property type="project" value="TreeGrafter"/>
</dbReference>
<keyword evidence="6" id="KW-1185">Reference proteome</keyword>
<accession>A0A165D6B2</accession>
<sequence length="690" mass="73727">MLFAAAAAAAAAALSLAALAGAQSSVALGNATFVAPGVFPTAAFDSYYNNATATDEQPQPVVTNILTGQPFPLALTDPNNIPVNDTADPRTFPPSPLPPSLASPLVQSAFAQIVSIANPNNTGWGNNSNCARCLAGLEVAKALALASSQSVPTLAVELCNYFKISTTCEQTYGVLALGQVLAQVLAAADVAGYDGQNICNNFVSGAPCALPPPSPLNMTGYFAKPKPANATAPAPSGERVKVLHISDFHLDARYANGAEANCTTSQCCRANNNNVHSPDQVLLPAPRFGTFTCDVPYSLGLAALQAIPAVTGAAFDFTIFTGDLVSHDPENELSQSLIEYTEASLYSLYKKYLGSGPLYAAIGNHDSYNQAEDAPLALGDQLGQANLSTQFSWNYDTLAALWEADDWISSDVAAQARAHYGAYSVARPDGLRIITLNTDLWYKANYFNYINMTKSDPSGMLRFVADELQAAEDAGERAWIIGHVLSGWDGSNPLNNPTNLFYQIVDRYSPHVVAAIFFGHTHEDQFQIFYANNATNASAASAAAVAWIAPSITPLTNLNSGFRMYEVDGKTFDILDAHTWYTNVSTFPALDNQTAVGPTFHYEYNTRQAYGTNISWPATAPLNATWWHRVTEQFEQHPALVQQFTTYQGKSSVLSPNCTSDLCVAAKICYMRSGSAPLGKLCTQGFGSVQ</sequence>
<dbReference type="Pfam" id="PF00149">
    <property type="entry name" value="Metallophos"/>
    <property type="match status" value="1"/>
</dbReference>
<evidence type="ECO:0000259" key="4">
    <source>
        <dbReference type="Pfam" id="PF00149"/>
    </source>
</evidence>
<evidence type="ECO:0000256" key="2">
    <source>
        <dbReference type="ARBA" id="ARBA00023180"/>
    </source>
</evidence>